<name>A0AAX2IVR9_LEGPN</name>
<dbReference type="EMBL" id="LS483412">
    <property type="protein sequence ID" value="SQG88924.1"/>
    <property type="molecule type" value="Genomic_DNA"/>
</dbReference>
<protein>
    <recommendedName>
        <fullName evidence="5">Outer membrane protein beta-barrel domain-containing protein</fullName>
    </recommendedName>
</protein>
<evidence type="ECO:0000313" key="4">
    <source>
        <dbReference type="Proteomes" id="UP000249566"/>
    </source>
</evidence>
<keyword evidence="2" id="KW-0732">Signal</keyword>
<accession>A0AAX2IVR9</accession>
<dbReference type="Proteomes" id="UP000249566">
    <property type="component" value="Chromosome 1"/>
</dbReference>
<gene>
    <name evidence="3" type="ORF">NCTC12272_00089</name>
</gene>
<organism evidence="3 4">
    <name type="scientific">Legionella pneumophila subsp. pascullei</name>
    <dbReference type="NCBI Taxonomy" id="91890"/>
    <lineage>
        <taxon>Bacteria</taxon>
        <taxon>Pseudomonadati</taxon>
        <taxon>Pseudomonadota</taxon>
        <taxon>Gammaproteobacteria</taxon>
        <taxon>Legionellales</taxon>
        <taxon>Legionellaceae</taxon>
        <taxon>Legionella</taxon>
    </lineage>
</organism>
<feature type="signal peptide" evidence="2">
    <location>
        <begin position="1"/>
        <end position="29"/>
    </location>
</feature>
<feature type="compositionally biased region" description="Polar residues" evidence="1">
    <location>
        <begin position="39"/>
        <end position="53"/>
    </location>
</feature>
<dbReference type="AlphaFoldDB" id="A0AAX2IVR9"/>
<feature type="chain" id="PRO_5043970994" description="Outer membrane protein beta-barrel domain-containing protein" evidence="2">
    <location>
        <begin position="30"/>
        <end position="280"/>
    </location>
</feature>
<evidence type="ECO:0000256" key="1">
    <source>
        <dbReference type="SAM" id="MobiDB-lite"/>
    </source>
</evidence>
<evidence type="ECO:0008006" key="5">
    <source>
        <dbReference type="Google" id="ProtNLM"/>
    </source>
</evidence>
<evidence type="ECO:0000256" key="2">
    <source>
        <dbReference type="SAM" id="SignalP"/>
    </source>
</evidence>
<reference evidence="3 4" key="1">
    <citation type="submission" date="2018-06" db="EMBL/GenBank/DDBJ databases">
        <authorList>
            <consortium name="Pathogen Informatics"/>
            <person name="Doyle S."/>
        </authorList>
    </citation>
    <scope>NUCLEOTIDE SEQUENCE [LARGE SCALE GENOMIC DNA]</scope>
    <source>
        <strain evidence="3 4">NCTC12272</strain>
    </source>
</reference>
<proteinExistence type="predicted"/>
<sequence>MMSFVHKIGRKIILLLVCGISISTNLASALPQPKGHLSIDSSPQSMANNNPLSRQDKSPIKPRSFLPIVSIHGGGFIASPGRAQDIYIVDLIGDHYSVNKKNSSNALFGLGVSFTGIDNSRFDLTYGVNAFYFGRTTVSGAITQEQLFTNLAYSYSVTNIPIYASVKGIMKNSRNDNFNLTLDIGFGPNFMSTNNFNEQSLDGGITIPNNIFVGREITNFSAMAGIGIRISDVFNLIPIECGYRFFYLGKGNFNSFNNQIINTLNTSDNYANALICTLVI</sequence>
<dbReference type="RefSeq" id="WP_050598304.1">
    <property type="nucleotide sequence ID" value="NZ_CAAAIJ010000003.1"/>
</dbReference>
<evidence type="ECO:0000313" key="3">
    <source>
        <dbReference type="EMBL" id="SQG88924.1"/>
    </source>
</evidence>
<feature type="region of interest" description="Disordered" evidence="1">
    <location>
        <begin position="37"/>
        <end position="60"/>
    </location>
</feature>